<dbReference type="InterPro" id="IPR000601">
    <property type="entry name" value="PKD_dom"/>
</dbReference>
<dbReference type="Pfam" id="PF00801">
    <property type="entry name" value="PKD"/>
    <property type="match status" value="1"/>
</dbReference>
<dbReference type="Pfam" id="PF18911">
    <property type="entry name" value="PKD_4"/>
    <property type="match status" value="1"/>
</dbReference>
<feature type="domain" description="PKD" evidence="1">
    <location>
        <begin position="213"/>
        <end position="262"/>
    </location>
</feature>
<accession>A0A1Y5F9U5</accession>
<sequence length="401" mass="44993">MGSCVHILLDGNNAPVAALSCQFLSTFVLSCQNNSTDQDSDLLISKWYVNGVLQESTEALSYEFTEEERGDVAIKLVVSDAEDESIKLETLHINMLPTVEFSCEQPDSFKLICNAELSLDPEGSDLTYTWLVGEGTFFDGQIIEIPITSYGIHKINLTVEDVENESSTKESLVNVYDYELNPLADFSYRVDMDWKVSLNGALAGSSNRKVELYKWTIDDGEEIEVISPVFEKNFTGAGTYQVKLVVVDSKGKESEIIKEIIVYHVSVPEPVADDVYNNYDGVDTDTDGVRDDIQRAILRVSEGNNDLATVLYDYSKSNSILLNLLSDSVLLNEEFLKQNRIRLCVNNKVGTKLGRFITKNIDVMNFDSLDRLKAWVDIKSLITEETFNQGYAQNEEEACNY</sequence>
<comment type="caution">
    <text evidence="2">The sequence shown here is derived from an EMBL/GenBank/DDBJ whole genome shotgun (WGS) entry which is preliminary data.</text>
</comment>
<protein>
    <recommendedName>
        <fullName evidence="1">PKD domain-containing protein</fullName>
    </recommendedName>
</protein>
<evidence type="ECO:0000313" key="3">
    <source>
        <dbReference type="Proteomes" id="UP000196531"/>
    </source>
</evidence>
<reference evidence="3" key="1">
    <citation type="journal article" date="2017" name="Proc. Natl. Acad. Sci. U.S.A.">
        <title>Simulation of Deepwater Horizon oil plume reveals substrate specialization within a complex community of hydrocarbon-degraders.</title>
        <authorList>
            <person name="Hu P."/>
            <person name="Dubinsky E.A."/>
            <person name="Probst A.J."/>
            <person name="Wang J."/>
            <person name="Sieber C.M.K."/>
            <person name="Tom L.M."/>
            <person name="Gardinali P."/>
            <person name="Banfield J.F."/>
            <person name="Atlas R.M."/>
            <person name="Andersen G.L."/>
        </authorList>
    </citation>
    <scope>NUCLEOTIDE SEQUENCE [LARGE SCALE GENOMIC DNA]</scope>
</reference>
<dbReference type="EMBL" id="MAAO01000004">
    <property type="protein sequence ID" value="OUR98450.1"/>
    <property type="molecule type" value="Genomic_DNA"/>
</dbReference>
<dbReference type="InterPro" id="IPR013783">
    <property type="entry name" value="Ig-like_fold"/>
</dbReference>
<gene>
    <name evidence="2" type="ORF">A9Q84_03290</name>
</gene>
<dbReference type="CDD" id="cd00146">
    <property type="entry name" value="PKD"/>
    <property type="match status" value="2"/>
</dbReference>
<dbReference type="AlphaFoldDB" id="A0A1Y5F9U5"/>
<evidence type="ECO:0000313" key="2">
    <source>
        <dbReference type="EMBL" id="OUR98450.1"/>
    </source>
</evidence>
<dbReference type="Gene3D" id="2.60.40.10">
    <property type="entry name" value="Immunoglobulins"/>
    <property type="match status" value="2"/>
</dbReference>
<name>A0A1Y5F9U5_9BACT</name>
<dbReference type="SUPFAM" id="SSF49299">
    <property type="entry name" value="PKD domain"/>
    <property type="match status" value="2"/>
</dbReference>
<dbReference type="Proteomes" id="UP000196531">
    <property type="component" value="Unassembled WGS sequence"/>
</dbReference>
<dbReference type="SMART" id="SM00089">
    <property type="entry name" value="PKD"/>
    <property type="match status" value="2"/>
</dbReference>
<organism evidence="2 3">
    <name type="scientific">Halobacteriovorax marinus</name>
    <dbReference type="NCBI Taxonomy" id="97084"/>
    <lineage>
        <taxon>Bacteria</taxon>
        <taxon>Pseudomonadati</taxon>
        <taxon>Bdellovibrionota</taxon>
        <taxon>Bacteriovoracia</taxon>
        <taxon>Bacteriovoracales</taxon>
        <taxon>Halobacteriovoraceae</taxon>
        <taxon>Halobacteriovorax</taxon>
    </lineage>
</organism>
<dbReference type="InterPro" id="IPR022409">
    <property type="entry name" value="PKD/Chitinase_dom"/>
</dbReference>
<evidence type="ECO:0000259" key="1">
    <source>
        <dbReference type="PROSITE" id="PS50093"/>
    </source>
</evidence>
<dbReference type="InterPro" id="IPR035986">
    <property type="entry name" value="PKD_dom_sf"/>
</dbReference>
<dbReference type="PROSITE" id="PS50093">
    <property type="entry name" value="PKD"/>
    <property type="match status" value="1"/>
</dbReference>
<proteinExistence type="predicted"/>